<dbReference type="Gene3D" id="1.10.101.10">
    <property type="entry name" value="PGBD-like superfamily/PGBD"/>
    <property type="match status" value="2"/>
</dbReference>
<dbReference type="Proteomes" id="UP000030403">
    <property type="component" value="Unassembled WGS sequence"/>
</dbReference>
<dbReference type="RefSeq" id="WP_027447027.1">
    <property type="nucleotide sequence ID" value="NZ_AULJ01000045.1"/>
</dbReference>
<reference evidence="6 7" key="1">
    <citation type="submission" date="2013-08" db="EMBL/GenBank/DDBJ databases">
        <authorList>
            <person name="Huang J."/>
            <person name="Wang G."/>
        </authorList>
    </citation>
    <scope>NUCLEOTIDE SEQUENCE [LARGE SCALE GENOMIC DNA]</scope>
    <source>
        <strain evidence="6 7">BH030004</strain>
    </source>
</reference>
<dbReference type="SUPFAM" id="SSF54001">
    <property type="entry name" value="Cysteine proteinases"/>
    <property type="match status" value="1"/>
</dbReference>
<dbReference type="PANTHER" id="PTHR47053">
    <property type="entry name" value="MUREIN DD-ENDOPEPTIDASE MEPH-RELATED"/>
    <property type="match status" value="1"/>
</dbReference>
<evidence type="ECO:0000256" key="1">
    <source>
        <dbReference type="ARBA" id="ARBA00007074"/>
    </source>
</evidence>
<dbReference type="PROSITE" id="PS51935">
    <property type="entry name" value="NLPC_P60"/>
    <property type="match status" value="1"/>
</dbReference>
<evidence type="ECO:0000256" key="4">
    <source>
        <dbReference type="ARBA" id="ARBA00022807"/>
    </source>
</evidence>
<organism evidence="6 7">
    <name type="scientific">Pontibacillus marinus BH030004 = DSM 16465</name>
    <dbReference type="NCBI Taxonomy" id="1385511"/>
    <lineage>
        <taxon>Bacteria</taxon>
        <taxon>Bacillati</taxon>
        <taxon>Bacillota</taxon>
        <taxon>Bacilli</taxon>
        <taxon>Bacillales</taxon>
        <taxon>Bacillaceae</taxon>
        <taxon>Pontibacillus</taxon>
    </lineage>
</organism>
<dbReference type="SUPFAM" id="SSF47090">
    <property type="entry name" value="PGBD-like"/>
    <property type="match status" value="2"/>
</dbReference>
<evidence type="ECO:0000313" key="7">
    <source>
        <dbReference type="Proteomes" id="UP000030403"/>
    </source>
</evidence>
<comment type="caution">
    <text evidence="6">The sequence shown here is derived from an EMBL/GenBank/DDBJ whole genome shotgun (WGS) entry which is preliminary data.</text>
</comment>
<dbReference type="OrthoDB" id="9813368at2"/>
<evidence type="ECO:0000256" key="3">
    <source>
        <dbReference type="ARBA" id="ARBA00022801"/>
    </source>
</evidence>
<dbReference type="InterPro" id="IPR036366">
    <property type="entry name" value="PGBDSf"/>
</dbReference>
<dbReference type="Pfam" id="PF01471">
    <property type="entry name" value="PG_binding_1"/>
    <property type="match status" value="2"/>
</dbReference>
<dbReference type="AlphaFoldDB" id="A0A0A5HI21"/>
<keyword evidence="2" id="KW-0645">Protease</keyword>
<dbReference type="InterPro" id="IPR051202">
    <property type="entry name" value="Peptidase_C40"/>
</dbReference>
<dbReference type="EMBL" id="AVPF01000123">
    <property type="protein sequence ID" value="KGX83302.1"/>
    <property type="molecule type" value="Genomic_DNA"/>
</dbReference>
<dbReference type="InterPro" id="IPR002477">
    <property type="entry name" value="Peptidoglycan-bd-like"/>
</dbReference>
<dbReference type="GO" id="GO:0008234">
    <property type="term" value="F:cysteine-type peptidase activity"/>
    <property type="evidence" value="ECO:0007669"/>
    <property type="project" value="UniProtKB-KW"/>
</dbReference>
<dbReference type="eggNOG" id="COG0791">
    <property type="taxonomic scope" value="Bacteria"/>
</dbReference>
<feature type="domain" description="NlpC/P60" evidence="5">
    <location>
        <begin position="221"/>
        <end position="339"/>
    </location>
</feature>
<gene>
    <name evidence="6" type="ORF">N783_04655</name>
</gene>
<sequence>MNLSSRTAQMTVLHSMTYSFMISQPFAYYSESFSNMQTQEKKSLTSARTLMYGHHSTSVRTLQEKLHSLSFYFGEHDSHYGVLTEHAVKSFQLSHELLPTGRADKLTLISIDLEEKKRMIEPIEKIAHTISPGETSQDVKKLQKALSFYGYYTGNVDGIYGPLTSNAIEQYQLDHKLEIDENIEKSFIQSLSKKMKNEKPKITHKTQTIKKDPKKVEVKAVGNVASIIKEAKNYLGVPYVWGGESPRGFDCSGYIQYVYQKQDIILPRTVHEIWNVTTSVKKLSVGDFVFYETYQPGPSHMGIYLGNGQFIHAGDDGVTISKMNNTYWKQRYLGAKRITKQ</sequence>
<keyword evidence="4" id="KW-0788">Thiol protease</keyword>
<dbReference type="Gene3D" id="3.90.1720.10">
    <property type="entry name" value="endopeptidase domain like (from Nostoc punctiforme)"/>
    <property type="match status" value="1"/>
</dbReference>
<dbReference type="Pfam" id="PF00877">
    <property type="entry name" value="NLPC_P60"/>
    <property type="match status" value="1"/>
</dbReference>
<dbReference type="InterPro" id="IPR036365">
    <property type="entry name" value="PGBD-like_sf"/>
</dbReference>
<name>A0A0A5HI21_9BACI</name>
<dbReference type="InterPro" id="IPR038765">
    <property type="entry name" value="Papain-like_cys_pep_sf"/>
</dbReference>
<keyword evidence="3" id="KW-0378">Hydrolase</keyword>
<accession>A0A0A5HI21</accession>
<evidence type="ECO:0000313" key="6">
    <source>
        <dbReference type="EMBL" id="KGX83302.1"/>
    </source>
</evidence>
<dbReference type="GO" id="GO:0006508">
    <property type="term" value="P:proteolysis"/>
    <property type="evidence" value="ECO:0007669"/>
    <property type="project" value="UniProtKB-KW"/>
</dbReference>
<evidence type="ECO:0000256" key="2">
    <source>
        <dbReference type="ARBA" id="ARBA00022670"/>
    </source>
</evidence>
<dbReference type="STRING" id="1385511.GCA_000425225_03433"/>
<dbReference type="PANTHER" id="PTHR47053:SF1">
    <property type="entry name" value="MUREIN DD-ENDOPEPTIDASE MEPH-RELATED"/>
    <property type="match status" value="1"/>
</dbReference>
<dbReference type="eggNOG" id="COG3409">
    <property type="taxonomic scope" value="Bacteria"/>
</dbReference>
<keyword evidence="7" id="KW-1185">Reference proteome</keyword>
<comment type="similarity">
    <text evidence="1">Belongs to the peptidase C40 family.</text>
</comment>
<dbReference type="InterPro" id="IPR000064">
    <property type="entry name" value="NLP_P60_dom"/>
</dbReference>
<evidence type="ECO:0000259" key="5">
    <source>
        <dbReference type="PROSITE" id="PS51935"/>
    </source>
</evidence>
<protein>
    <recommendedName>
        <fullName evidence="5">NlpC/P60 domain-containing protein</fullName>
    </recommendedName>
</protein>
<proteinExistence type="inferred from homology"/>